<evidence type="ECO:0000256" key="1">
    <source>
        <dbReference type="SAM" id="MobiDB-lite"/>
    </source>
</evidence>
<protein>
    <submittedName>
        <fullName evidence="2">Uncharacterized protein</fullName>
    </submittedName>
</protein>
<sequence length="70" mass="7672">MPSTTPAIATTRHGRSASRSTDAAAELLDKHHVTTSFVFRGHDAWHCTPHHTSSASFPLPLPPTELVLWE</sequence>
<reference evidence="2 3" key="1">
    <citation type="submission" date="2019-11" db="EMBL/GenBank/DDBJ databases">
        <title>Whole genome sequence of Oryza granulata.</title>
        <authorList>
            <person name="Li W."/>
        </authorList>
    </citation>
    <scope>NUCLEOTIDE SEQUENCE [LARGE SCALE GENOMIC DNA]</scope>
    <source>
        <strain evidence="3">cv. Menghai</strain>
        <tissue evidence="2">Leaf</tissue>
    </source>
</reference>
<accession>A0A6G1CFX2</accession>
<proteinExistence type="predicted"/>
<feature type="region of interest" description="Disordered" evidence="1">
    <location>
        <begin position="1"/>
        <end position="21"/>
    </location>
</feature>
<dbReference type="EMBL" id="SPHZ02000009">
    <property type="protein sequence ID" value="KAF0898654.1"/>
    <property type="molecule type" value="Genomic_DNA"/>
</dbReference>
<evidence type="ECO:0000313" key="3">
    <source>
        <dbReference type="Proteomes" id="UP000479710"/>
    </source>
</evidence>
<keyword evidence="3" id="KW-1185">Reference proteome</keyword>
<organism evidence="2 3">
    <name type="scientific">Oryza meyeriana var. granulata</name>
    <dbReference type="NCBI Taxonomy" id="110450"/>
    <lineage>
        <taxon>Eukaryota</taxon>
        <taxon>Viridiplantae</taxon>
        <taxon>Streptophyta</taxon>
        <taxon>Embryophyta</taxon>
        <taxon>Tracheophyta</taxon>
        <taxon>Spermatophyta</taxon>
        <taxon>Magnoliopsida</taxon>
        <taxon>Liliopsida</taxon>
        <taxon>Poales</taxon>
        <taxon>Poaceae</taxon>
        <taxon>BOP clade</taxon>
        <taxon>Oryzoideae</taxon>
        <taxon>Oryzeae</taxon>
        <taxon>Oryzinae</taxon>
        <taxon>Oryza</taxon>
        <taxon>Oryza meyeriana</taxon>
    </lineage>
</organism>
<name>A0A6G1CFX2_9ORYZ</name>
<dbReference type="Proteomes" id="UP000479710">
    <property type="component" value="Unassembled WGS sequence"/>
</dbReference>
<gene>
    <name evidence="2" type="ORF">E2562_009164</name>
</gene>
<dbReference type="AlphaFoldDB" id="A0A6G1CFX2"/>
<evidence type="ECO:0000313" key="2">
    <source>
        <dbReference type="EMBL" id="KAF0898654.1"/>
    </source>
</evidence>
<comment type="caution">
    <text evidence="2">The sequence shown here is derived from an EMBL/GenBank/DDBJ whole genome shotgun (WGS) entry which is preliminary data.</text>
</comment>